<organism evidence="1 2">
    <name type="scientific">Exidia glandulosa HHB12029</name>
    <dbReference type="NCBI Taxonomy" id="1314781"/>
    <lineage>
        <taxon>Eukaryota</taxon>
        <taxon>Fungi</taxon>
        <taxon>Dikarya</taxon>
        <taxon>Basidiomycota</taxon>
        <taxon>Agaricomycotina</taxon>
        <taxon>Agaricomycetes</taxon>
        <taxon>Auriculariales</taxon>
        <taxon>Exidiaceae</taxon>
        <taxon>Exidia</taxon>
    </lineage>
</organism>
<evidence type="ECO:0000313" key="2">
    <source>
        <dbReference type="Proteomes" id="UP000077266"/>
    </source>
</evidence>
<accession>A0A165ZMZ7</accession>
<protein>
    <submittedName>
        <fullName evidence="1">Uncharacterized protein</fullName>
    </submittedName>
</protein>
<sequence length="51" mass="5446">MNDVQTHSLLRIAGAGSADPELCIPRALERQSAPWLPLGIALVTGTHAQRL</sequence>
<dbReference type="EMBL" id="KV426235">
    <property type="protein sequence ID" value="KZV84209.1"/>
    <property type="molecule type" value="Genomic_DNA"/>
</dbReference>
<reference evidence="1 2" key="1">
    <citation type="journal article" date="2016" name="Mol. Biol. Evol.">
        <title>Comparative Genomics of Early-Diverging Mushroom-Forming Fungi Provides Insights into the Origins of Lignocellulose Decay Capabilities.</title>
        <authorList>
            <person name="Nagy L.G."/>
            <person name="Riley R."/>
            <person name="Tritt A."/>
            <person name="Adam C."/>
            <person name="Daum C."/>
            <person name="Floudas D."/>
            <person name="Sun H."/>
            <person name="Yadav J.S."/>
            <person name="Pangilinan J."/>
            <person name="Larsson K.H."/>
            <person name="Matsuura K."/>
            <person name="Barry K."/>
            <person name="Labutti K."/>
            <person name="Kuo R."/>
            <person name="Ohm R.A."/>
            <person name="Bhattacharya S.S."/>
            <person name="Shirouzu T."/>
            <person name="Yoshinaga Y."/>
            <person name="Martin F.M."/>
            <person name="Grigoriev I.V."/>
            <person name="Hibbett D.S."/>
        </authorList>
    </citation>
    <scope>NUCLEOTIDE SEQUENCE [LARGE SCALE GENOMIC DNA]</scope>
    <source>
        <strain evidence="1 2">HHB12029</strain>
    </source>
</reference>
<proteinExistence type="predicted"/>
<gene>
    <name evidence="1" type="ORF">EXIGLDRAFT_296462</name>
</gene>
<keyword evidence="2" id="KW-1185">Reference proteome</keyword>
<dbReference type="InParanoid" id="A0A165ZMZ7"/>
<dbReference type="AlphaFoldDB" id="A0A165ZMZ7"/>
<dbReference type="Proteomes" id="UP000077266">
    <property type="component" value="Unassembled WGS sequence"/>
</dbReference>
<name>A0A165ZMZ7_EXIGL</name>
<evidence type="ECO:0000313" key="1">
    <source>
        <dbReference type="EMBL" id="KZV84209.1"/>
    </source>
</evidence>